<name>A0ACC2JKR7_9PEZI</name>
<sequence length="655" mass="73239">MTPEATPTAVPMMSEVSKPFDELLLPVALGFEDIRDLVLFIDSMAAQHPQLVGHEACATTAKEIDLNFYNSLSKEYEDNCKLQGDEAFKFACQALNSILKTFPVAGDHDGGPIRKILRDLIDMLPRKFHSETKVDALFEMGKTPEANSDYYPDVPNQLSRLSNMLFNQHQRTGNIDDLGTAISAAYGAVLLTPNPSPHHISQLNNLIVFLLSAYKGTRSSSYLDEAISIAQKAIDSLPSQGSVNNRGDVSSLFNNLGGALLSKFDATGDQQYLETAASMLESLSKDASDDDPELVNRLMYLSNIYMRQYEQTGSRDHIRKAIEIAAKAVDRPHKDDAEMAGRYTDYAYTLIRLYQLEGNEQTLREAISKAQKAVDLTPKDERGAKLASRKSNLSIILYTQYGRTGHRKDLDDAISLIQSAMGLIPEGHLDYLHLQHNLGAMLFSRYKDTSVSRGKDTAIEDLEEAISRAEYVVQTSSRRRYDYAGRLSNLSEMLQARYDVKSNIGDLDQAILYIREAIEASPNSRDRATQLGRLSNMLQARYSNTGDRSNLDEAISQARMAVQAGQRVDVEPRMTRIDLRRGMKRSITSVWKGVHFGGVRPQGPKDEKDAKFIQDSIDRLRHLGKLLMIRYNITKDQEDLDEIDSLAAFLEDASD</sequence>
<reference evidence="1" key="1">
    <citation type="submission" date="2022-12" db="EMBL/GenBank/DDBJ databases">
        <title>Genome Sequence of Lasiodiplodia mahajangana.</title>
        <authorList>
            <person name="Buettner E."/>
        </authorList>
    </citation>
    <scope>NUCLEOTIDE SEQUENCE</scope>
    <source>
        <strain evidence="1">VT137</strain>
    </source>
</reference>
<protein>
    <submittedName>
        <fullName evidence="1">Uncharacterized protein</fullName>
    </submittedName>
</protein>
<proteinExistence type="predicted"/>
<organism evidence="1 2">
    <name type="scientific">Lasiodiplodia mahajangana</name>
    <dbReference type="NCBI Taxonomy" id="1108764"/>
    <lineage>
        <taxon>Eukaryota</taxon>
        <taxon>Fungi</taxon>
        <taxon>Dikarya</taxon>
        <taxon>Ascomycota</taxon>
        <taxon>Pezizomycotina</taxon>
        <taxon>Dothideomycetes</taxon>
        <taxon>Dothideomycetes incertae sedis</taxon>
        <taxon>Botryosphaeriales</taxon>
        <taxon>Botryosphaeriaceae</taxon>
        <taxon>Lasiodiplodia</taxon>
    </lineage>
</organism>
<comment type="caution">
    <text evidence="1">The sequence shown here is derived from an EMBL/GenBank/DDBJ whole genome shotgun (WGS) entry which is preliminary data.</text>
</comment>
<dbReference type="Proteomes" id="UP001153332">
    <property type="component" value="Unassembled WGS sequence"/>
</dbReference>
<gene>
    <name evidence="1" type="ORF">O1611_g5706</name>
</gene>
<accession>A0ACC2JKR7</accession>
<dbReference type="EMBL" id="JAPUUL010001246">
    <property type="protein sequence ID" value="KAJ8127929.1"/>
    <property type="molecule type" value="Genomic_DNA"/>
</dbReference>
<keyword evidence="2" id="KW-1185">Reference proteome</keyword>
<evidence type="ECO:0000313" key="2">
    <source>
        <dbReference type="Proteomes" id="UP001153332"/>
    </source>
</evidence>
<evidence type="ECO:0000313" key="1">
    <source>
        <dbReference type="EMBL" id="KAJ8127929.1"/>
    </source>
</evidence>